<dbReference type="Gene3D" id="3.40.190.10">
    <property type="entry name" value="Periplasmic binding protein-like II"/>
    <property type="match status" value="1"/>
</dbReference>
<feature type="domain" description="Solute-binding protein family 5" evidence="4">
    <location>
        <begin position="334"/>
        <end position="543"/>
    </location>
</feature>
<keyword evidence="2" id="KW-0813">Transport</keyword>
<protein>
    <submittedName>
        <fullName evidence="5">Peptide/nickel transport system substrate-binding protein</fullName>
    </submittedName>
</protein>
<accession>A0A1M6E613</accession>
<dbReference type="GO" id="GO:1904680">
    <property type="term" value="F:peptide transmembrane transporter activity"/>
    <property type="evidence" value="ECO:0007669"/>
    <property type="project" value="TreeGrafter"/>
</dbReference>
<name>A0A1M6E613_9FIRM</name>
<evidence type="ECO:0000256" key="2">
    <source>
        <dbReference type="ARBA" id="ARBA00022448"/>
    </source>
</evidence>
<dbReference type="InterPro" id="IPR000914">
    <property type="entry name" value="SBP_5_dom"/>
</dbReference>
<dbReference type="CDD" id="cd00995">
    <property type="entry name" value="PBP2_NikA_DppA_OppA_like"/>
    <property type="match status" value="1"/>
</dbReference>
<dbReference type="PANTHER" id="PTHR30290:SF9">
    <property type="entry name" value="OLIGOPEPTIDE-BINDING PROTEIN APPA"/>
    <property type="match status" value="1"/>
</dbReference>
<sequence>MRRIFSLIMIIVLLVSFAGCGTKEVEESAPPETGGDTEVVGALNDNPLSDVRVRQAIAYAIDMDALAASLLEGKALPANSLTPNGPWKVDGLNNYEYNPDKARELLEAANWDADYELDVVYYYGDQLTVDLMTAIQAYLADVGMKMSFRKLEGDLTALLWTTPADPVNGPSEVDWDLAYAGIAALTMHEYYNRHQTGATSNSHTPGDTELDELIQATNITANIEEQIAAFKELQKYENENLFSIPLYYQQVFVYSSDRIDRKGMPYGNEQFAYDWRIIDWDIEADANGDRILYSNTGPIEFFETPFVNPGFKMPQKFLFDRLITADGALTPTEGQLAESYTVSDDGLSIEFVLRDGVTWHDGTPFTAEDVQFTVEYSSKVPQLNAIAQTTYMSLEGYEAYMDGSADHISGIVIDGNKVTFNFASLDPNALMTFSQWPPLPKHLLENTDPIQAQQASFWQAPVGTGPFRIEEVNMNDYATFVPYEGYWDEGTGNIEKIHLYPSGESDPNIVINAESNRLDYAYNKSVADANAVEKIEFMEVHPVDIRYTRLFYVNKFEKQ</sequence>
<dbReference type="PROSITE" id="PS51257">
    <property type="entry name" value="PROKAR_LIPOPROTEIN"/>
    <property type="match status" value="1"/>
</dbReference>
<dbReference type="OrthoDB" id="9772924at2"/>
<evidence type="ECO:0000256" key="1">
    <source>
        <dbReference type="ARBA" id="ARBA00005695"/>
    </source>
</evidence>
<dbReference type="RefSeq" id="WP_073048729.1">
    <property type="nucleotide sequence ID" value="NZ_FQZL01000007.1"/>
</dbReference>
<evidence type="ECO:0000256" key="3">
    <source>
        <dbReference type="ARBA" id="ARBA00022729"/>
    </source>
</evidence>
<dbReference type="STRING" id="1121476.SAMN02745751_01079"/>
<organism evidence="5 6">
    <name type="scientific">Dethiosulfatibacter aminovorans DSM 17477</name>
    <dbReference type="NCBI Taxonomy" id="1121476"/>
    <lineage>
        <taxon>Bacteria</taxon>
        <taxon>Bacillati</taxon>
        <taxon>Bacillota</taxon>
        <taxon>Tissierellia</taxon>
        <taxon>Dethiosulfatibacter</taxon>
    </lineage>
</organism>
<dbReference type="Pfam" id="PF00496">
    <property type="entry name" value="SBP_bac_5"/>
    <property type="match status" value="2"/>
</dbReference>
<dbReference type="EMBL" id="FQZL01000007">
    <property type="protein sequence ID" value="SHI80881.1"/>
    <property type="molecule type" value="Genomic_DNA"/>
</dbReference>
<evidence type="ECO:0000313" key="5">
    <source>
        <dbReference type="EMBL" id="SHI80881.1"/>
    </source>
</evidence>
<dbReference type="Proteomes" id="UP000184052">
    <property type="component" value="Unassembled WGS sequence"/>
</dbReference>
<dbReference type="Gene3D" id="3.10.105.10">
    <property type="entry name" value="Dipeptide-binding Protein, Domain 3"/>
    <property type="match status" value="1"/>
</dbReference>
<gene>
    <name evidence="5" type="ORF">SAMN02745751_01079</name>
</gene>
<evidence type="ECO:0000259" key="4">
    <source>
        <dbReference type="Pfam" id="PF00496"/>
    </source>
</evidence>
<comment type="similarity">
    <text evidence="1">Belongs to the bacterial solute-binding protein 5 family.</text>
</comment>
<dbReference type="SUPFAM" id="SSF53850">
    <property type="entry name" value="Periplasmic binding protein-like II"/>
    <property type="match status" value="2"/>
</dbReference>
<dbReference type="InterPro" id="IPR039424">
    <property type="entry name" value="SBP_5"/>
</dbReference>
<evidence type="ECO:0000313" key="6">
    <source>
        <dbReference type="Proteomes" id="UP000184052"/>
    </source>
</evidence>
<reference evidence="5 6" key="1">
    <citation type="submission" date="2016-11" db="EMBL/GenBank/DDBJ databases">
        <authorList>
            <person name="Jaros S."/>
            <person name="Januszkiewicz K."/>
            <person name="Wedrychowicz H."/>
        </authorList>
    </citation>
    <scope>NUCLEOTIDE SEQUENCE [LARGE SCALE GENOMIC DNA]</scope>
    <source>
        <strain evidence="5 6">DSM 17477</strain>
    </source>
</reference>
<feature type="domain" description="Solute-binding protein family 5" evidence="4">
    <location>
        <begin position="44"/>
        <end position="154"/>
    </location>
</feature>
<dbReference type="PANTHER" id="PTHR30290">
    <property type="entry name" value="PERIPLASMIC BINDING COMPONENT OF ABC TRANSPORTER"/>
    <property type="match status" value="1"/>
</dbReference>
<dbReference type="AlphaFoldDB" id="A0A1M6E613"/>
<keyword evidence="3" id="KW-0732">Signal</keyword>
<proteinExistence type="inferred from homology"/>
<dbReference type="GO" id="GO:0015833">
    <property type="term" value="P:peptide transport"/>
    <property type="evidence" value="ECO:0007669"/>
    <property type="project" value="TreeGrafter"/>
</dbReference>
<keyword evidence="6" id="KW-1185">Reference proteome</keyword>